<dbReference type="RefSeq" id="WP_320379849.1">
    <property type="nucleotide sequence ID" value="NZ_JAWDIQ010000002.1"/>
</dbReference>
<name>A0ABU5CUC7_9BACI</name>
<proteinExistence type="predicted"/>
<evidence type="ECO:0000313" key="1">
    <source>
        <dbReference type="EMBL" id="MDY0409028.1"/>
    </source>
</evidence>
<protein>
    <submittedName>
        <fullName evidence="1">Uncharacterized protein</fullName>
    </submittedName>
</protein>
<keyword evidence="2" id="KW-1185">Reference proteome</keyword>
<accession>A0ABU5CUC7</accession>
<dbReference type="Proteomes" id="UP001275315">
    <property type="component" value="Unassembled WGS sequence"/>
</dbReference>
<evidence type="ECO:0000313" key="2">
    <source>
        <dbReference type="Proteomes" id="UP001275315"/>
    </source>
</evidence>
<sequence length="123" mass="14458">MTPKRYKTEFNDDIMRKQCLIWAERKNINVVVIVPNDSIAQKWSKIGAKLVTSNNIQESLQQLRDSEGNVLVFMNRYDGIDLINDMCRILVLDGMPTKESLKDKIEMQYREDSTYLNLKERRS</sequence>
<gene>
    <name evidence="1" type="ORF">RWD45_11230</name>
</gene>
<reference evidence="1 2" key="1">
    <citation type="submission" date="2023-10" db="EMBL/GenBank/DDBJ databases">
        <title>Virgibacillus soli CC-YMP-6 genome.</title>
        <authorList>
            <person name="Miliotis G."/>
            <person name="Sengupta P."/>
            <person name="Hameed A."/>
            <person name="Chuvochina M."/>
            <person name="Mcdonagh F."/>
            <person name="Simpson A.C."/>
            <person name="Singh N.K."/>
            <person name="Rekha P.D."/>
            <person name="Raman K."/>
            <person name="Hugenholtz P."/>
            <person name="Venkateswaran K."/>
        </authorList>
    </citation>
    <scope>NUCLEOTIDE SEQUENCE [LARGE SCALE GENOMIC DNA]</scope>
    <source>
        <strain evidence="1 2">CC-YMP-6</strain>
    </source>
</reference>
<comment type="caution">
    <text evidence="1">The sequence shown here is derived from an EMBL/GenBank/DDBJ whole genome shotgun (WGS) entry which is preliminary data.</text>
</comment>
<dbReference type="EMBL" id="JAWDIQ010000002">
    <property type="protein sequence ID" value="MDY0409028.1"/>
    <property type="molecule type" value="Genomic_DNA"/>
</dbReference>
<organism evidence="1 2">
    <name type="scientific">Paracerasibacillus soli</name>
    <dbReference type="NCBI Taxonomy" id="480284"/>
    <lineage>
        <taxon>Bacteria</taxon>
        <taxon>Bacillati</taxon>
        <taxon>Bacillota</taxon>
        <taxon>Bacilli</taxon>
        <taxon>Bacillales</taxon>
        <taxon>Bacillaceae</taxon>
        <taxon>Paracerasibacillus</taxon>
    </lineage>
</organism>